<evidence type="ECO:0000313" key="23">
    <source>
        <dbReference type="Proteomes" id="UP000732105"/>
    </source>
</evidence>
<dbReference type="InterPro" id="IPR009056">
    <property type="entry name" value="Cyt_c-like_dom"/>
</dbReference>
<evidence type="ECO:0000256" key="9">
    <source>
        <dbReference type="ARBA" id="ARBA00022982"/>
    </source>
</evidence>
<keyword evidence="23" id="KW-1185">Reference proteome</keyword>
<evidence type="ECO:0000256" key="6">
    <source>
        <dbReference type="ARBA" id="ARBA00022692"/>
    </source>
</evidence>
<dbReference type="InterPro" id="IPR014222">
    <property type="entry name" value="Cyt_c_oxidase_su2"/>
</dbReference>
<comment type="catalytic activity">
    <reaction evidence="17">
        <text>4 Fe(II)-[cytochrome c] + O2 + 8 H(+)(in) = 4 Fe(III)-[cytochrome c] + 2 H2O + 4 H(+)(out)</text>
        <dbReference type="Rhea" id="RHEA:11436"/>
        <dbReference type="Rhea" id="RHEA-COMP:10350"/>
        <dbReference type="Rhea" id="RHEA-COMP:14399"/>
        <dbReference type="ChEBI" id="CHEBI:15377"/>
        <dbReference type="ChEBI" id="CHEBI:15378"/>
        <dbReference type="ChEBI" id="CHEBI:15379"/>
        <dbReference type="ChEBI" id="CHEBI:29033"/>
        <dbReference type="ChEBI" id="CHEBI:29034"/>
        <dbReference type="EC" id="7.1.1.9"/>
    </reaction>
</comment>
<dbReference type="InterPro" id="IPR045187">
    <property type="entry name" value="CcO_II"/>
</dbReference>
<evidence type="ECO:0000256" key="14">
    <source>
        <dbReference type="ARBA" id="ARBA00024688"/>
    </source>
</evidence>
<dbReference type="PANTHER" id="PTHR22888:SF9">
    <property type="entry name" value="CYTOCHROME C OXIDASE SUBUNIT 2"/>
    <property type="match status" value="1"/>
</dbReference>
<feature type="domain" description="Cytochrome oxidase subunit II transmembrane region profile" evidence="20">
    <location>
        <begin position="1"/>
        <end position="92"/>
    </location>
</feature>
<evidence type="ECO:0000256" key="11">
    <source>
        <dbReference type="ARBA" id="ARBA00023004"/>
    </source>
</evidence>
<keyword evidence="12 17" id="KW-0186">Copper</keyword>
<feature type="domain" description="Cytochrome oxidase subunit II copper A binding" evidence="19">
    <location>
        <begin position="93"/>
        <end position="203"/>
    </location>
</feature>
<evidence type="ECO:0000259" key="20">
    <source>
        <dbReference type="PROSITE" id="PS50999"/>
    </source>
</evidence>
<dbReference type="PROSITE" id="PS51007">
    <property type="entry name" value="CYTC"/>
    <property type="match status" value="1"/>
</dbReference>
<dbReference type="SUPFAM" id="SSF49503">
    <property type="entry name" value="Cupredoxins"/>
    <property type="match status" value="1"/>
</dbReference>
<evidence type="ECO:0000256" key="4">
    <source>
        <dbReference type="ARBA" id="ARBA00022617"/>
    </source>
</evidence>
<evidence type="ECO:0000256" key="15">
    <source>
        <dbReference type="PROSITE-ProRule" id="PRU00433"/>
    </source>
</evidence>
<evidence type="ECO:0000256" key="2">
    <source>
        <dbReference type="ARBA" id="ARBA00007866"/>
    </source>
</evidence>
<dbReference type="EC" id="7.1.1.9" evidence="17"/>
<feature type="transmembrane region" description="Helical" evidence="18">
    <location>
        <begin position="64"/>
        <end position="82"/>
    </location>
</feature>
<dbReference type="RefSeq" id="WP_171595734.1">
    <property type="nucleotide sequence ID" value="NZ_RZNH01000018.1"/>
</dbReference>
<dbReference type="Proteomes" id="UP000732105">
    <property type="component" value="Unassembled WGS sequence"/>
</dbReference>
<keyword evidence="9 16" id="KW-0249">Electron transport</keyword>
<evidence type="ECO:0000259" key="19">
    <source>
        <dbReference type="PROSITE" id="PS50857"/>
    </source>
</evidence>
<gene>
    <name evidence="22" type="primary">coxB</name>
    <name evidence="22" type="ORF">ELS83_11505</name>
</gene>
<dbReference type="PANTHER" id="PTHR22888">
    <property type="entry name" value="CYTOCHROME C OXIDASE, SUBUNIT II"/>
    <property type="match status" value="1"/>
</dbReference>
<evidence type="ECO:0000259" key="21">
    <source>
        <dbReference type="PROSITE" id="PS51007"/>
    </source>
</evidence>
<keyword evidence="7 15" id="KW-0479">Metal-binding</keyword>
<accession>A0ABX1WWF1</accession>
<dbReference type="PROSITE" id="PS50999">
    <property type="entry name" value="COX2_TM"/>
    <property type="match status" value="1"/>
</dbReference>
<evidence type="ECO:0000256" key="13">
    <source>
        <dbReference type="ARBA" id="ARBA00023136"/>
    </source>
</evidence>
<dbReference type="Gene3D" id="2.60.40.420">
    <property type="entry name" value="Cupredoxins - blue copper proteins"/>
    <property type="match status" value="1"/>
</dbReference>
<organism evidence="22 23">
    <name type="scientific">Marinifilum caeruleilacunae</name>
    <dbReference type="NCBI Taxonomy" id="2499076"/>
    <lineage>
        <taxon>Bacteria</taxon>
        <taxon>Pseudomonadati</taxon>
        <taxon>Bacteroidota</taxon>
        <taxon>Bacteroidia</taxon>
        <taxon>Marinilabiliales</taxon>
        <taxon>Marinifilaceae</taxon>
    </lineage>
</organism>
<evidence type="ECO:0000256" key="12">
    <source>
        <dbReference type="ARBA" id="ARBA00023008"/>
    </source>
</evidence>
<keyword evidence="3 16" id="KW-0813">Transport</keyword>
<proteinExistence type="inferred from homology"/>
<feature type="domain" description="Cytochrome c" evidence="21">
    <location>
        <begin position="214"/>
        <end position="313"/>
    </location>
</feature>
<evidence type="ECO:0000256" key="1">
    <source>
        <dbReference type="ARBA" id="ARBA00004141"/>
    </source>
</evidence>
<protein>
    <recommendedName>
        <fullName evidence="17">Cytochrome c oxidase subunit 2</fullName>
        <ecNumber evidence="17">7.1.1.9</ecNumber>
    </recommendedName>
</protein>
<evidence type="ECO:0000313" key="22">
    <source>
        <dbReference type="EMBL" id="NOU60449.1"/>
    </source>
</evidence>
<keyword evidence="5 16" id="KW-0679">Respiratory chain</keyword>
<evidence type="ECO:0000256" key="18">
    <source>
        <dbReference type="SAM" id="Phobius"/>
    </source>
</evidence>
<comment type="cofactor">
    <cofactor evidence="17">
        <name>Cu cation</name>
        <dbReference type="ChEBI" id="CHEBI:23378"/>
    </cofactor>
    <text evidence="17">Binds a copper A center.</text>
</comment>
<name>A0ABX1WWF1_9BACT</name>
<comment type="subcellular location">
    <subcellularLocation>
        <location evidence="16">Cell membrane</location>
        <topology evidence="16">Multi-pass membrane protein</topology>
    </subcellularLocation>
    <subcellularLocation>
        <location evidence="1">Membrane</location>
        <topology evidence="1">Multi-pass membrane protein</topology>
    </subcellularLocation>
</comment>
<dbReference type="PROSITE" id="PS00078">
    <property type="entry name" value="COX2"/>
    <property type="match status" value="1"/>
</dbReference>
<dbReference type="InterPro" id="IPR008972">
    <property type="entry name" value="Cupredoxin"/>
</dbReference>
<evidence type="ECO:0000256" key="16">
    <source>
        <dbReference type="RuleBase" id="RU000456"/>
    </source>
</evidence>
<keyword evidence="11 15" id="KW-0408">Iron</keyword>
<comment type="caution">
    <text evidence="22">The sequence shown here is derived from an EMBL/GenBank/DDBJ whole genome shotgun (WGS) entry which is preliminary data.</text>
</comment>
<dbReference type="SUPFAM" id="SSF81464">
    <property type="entry name" value="Cytochrome c oxidase subunit II-like, transmembrane region"/>
    <property type="match status" value="1"/>
</dbReference>
<dbReference type="InterPro" id="IPR036909">
    <property type="entry name" value="Cyt_c-like_dom_sf"/>
</dbReference>
<dbReference type="Gene3D" id="1.10.760.10">
    <property type="entry name" value="Cytochrome c-like domain"/>
    <property type="match status" value="1"/>
</dbReference>
<dbReference type="CDD" id="cd13915">
    <property type="entry name" value="CuRO_HCO_II_like_2"/>
    <property type="match status" value="1"/>
</dbReference>
<dbReference type="Pfam" id="PF02790">
    <property type="entry name" value="COX2_TM"/>
    <property type="match status" value="1"/>
</dbReference>
<evidence type="ECO:0000256" key="10">
    <source>
        <dbReference type="ARBA" id="ARBA00022989"/>
    </source>
</evidence>
<dbReference type="InterPro" id="IPR036257">
    <property type="entry name" value="Cyt_c_oxidase_su2_TM_sf"/>
</dbReference>
<keyword evidence="10 18" id="KW-1133">Transmembrane helix</keyword>
<evidence type="ECO:0000256" key="5">
    <source>
        <dbReference type="ARBA" id="ARBA00022660"/>
    </source>
</evidence>
<evidence type="ECO:0000256" key="3">
    <source>
        <dbReference type="ARBA" id="ARBA00022448"/>
    </source>
</evidence>
<comment type="similarity">
    <text evidence="2 16">Belongs to the cytochrome c oxidase subunit 2 family.</text>
</comment>
<dbReference type="Gene3D" id="1.10.287.90">
    <property type="match status" value="1"/>
</dbReference>
<dbReference type="NCBIfam" id="TIGR02866">
    <property type="entry name" value="CoxB"/>
    <property type="match status" value="1"/>
</dbReference>
<keyword evidence="22" id="KW-0560">Oxidoreductase</keyword>
<dbReference type="InterPro" id="IPR011759">
    <property type="entry name" value="Cyt_c_oxidase_su2_TM_dom"/>
</dbReference>
<dbReference type="SUPFAM" id="SSF46626">
    <property type="entry name" value="Cytochrome c"/>
    <property type="match status" value="1"/>
</dbReference>
<comment type="function">
    <text evidence="14 17">Subunits I and II form the functional core of the enzyme complex. Electrons originating in cytochrome c are transferred via heme a and Cu(A) to the binuclear center formed by heme a3 and Cu(B).</text>
</comment>
<keyword evidence="4 15" id="KW-0349">Heme</keyword>
<keyword evidence="8" id="KW-1278">Translocase</keyword>
<dbReference type="PROSITE" id="PS50857">
    <property type="entry name" value="COX2_CUA"/>
    <property type="match status" value="1"/>
</dbReference>
<feature type="transmembrane region" description="Helical" evidence="18">
    <location>
        <begin position="20"/>
        <end position="43"/>
    </location>
</feature>
<sequence>MFSKGLADASNFVKGVDTSFVVILGIIMFFLVAITVVMIYFVFRYRKSKHPKAEQIHGSVSLEILWTVIPTALVMVMFYYGWMGYKPMKEAPDDAFEIKTIGRMWNWQFEYENGKTTDTLYVPIDRAIKLDLVALDVLHSVYIPAFRLKQDVVPGQEHMMWFIPGREGEFDLFCTEYCGLRHSYMQTSVIVMPQEKFDSWYIDTTQTVQLISDKPGALGLAIVKKNGCLACHSIDGSKLVGPTWKGLFGSKELVKTGKEKREVVVDSAYVLNSIYNPNDDIVDGYQKGLMLSYKNELTEEDIGEIIEFMKTLSEDQE</sequence>
<dbReference type="Pfam" id="PF00034">
    <property type="entry name" value="Cytochrom_C"/>
    <property type="match status" value="1"/>
</dbReference>
<dbReference type="GO" id="GO:0016491">
    <property type="term" value="F:oxidoreductase activity"/>
    <property type="evidence" value="ECO:0007669"/>
    <property type="project" value="UniProtKB-KW"/>
</dbReference>
<keyword evidence="13 18" id="KW-0472">Membrane</keyword>
<evidence type="ECO:0000256" key="8">
    <source>
        <dbReference type="ARBA" id="ARBA00022967"/>
    </source>
</evidence>
<dbReference type="EMBL" id="RZNH01000018">
    <property type="protein sequence ID" value="NOU60449.1"/>
    <property type="molecule type" value="Genomic_DNA"/>
</dbReference>
<dbReference type="Pfam" id="PF00116">
    <property type="entry name" value="COX2"/>
    <property type="match status" value="1"/>
</dbReference>
<dbReference type="InterPro" id="IPR001505">
    <property type="entry name" value="Copper_CuA"/>
</dbReference>
<keyword evidence="6 16" id="KW-0812">Transmembrane</keyword>
<reference evidence="22 23" key="1">
    <citation type="submission" date="2018-12" db="EMBL/GenBank/DDBJ databases">
        <title>Marinifilum JC070 sp. nov., a marine bacterium isolated from Yongle Blue Hole in the South China Sea.</title>
        <authorList>
            <person name="Fu T."/>
        </authorList>
    </citation>
    <scope>NUCLEOTIDE SEQUENCE [LARGE SCALE GENOMIC DNA]</scope>
    <source>
        <strain evidence="22 23">JC070</strain>
    </source>
</reference>
<evidence type="ECO:0000256" key="17">
    <source>
        <dbReference type="RuleBase" id="RU004024"/>
    </source>
</evidence>
<dbReference type="InterPro" id="IPR002429">
    <property type="entry name" value="CcO_II-like_C"/>
</dbReference>
<evidence type="ECO:0000256" key="7">
    <source>
        <dbReference type="ARBA" id="ARBA00022723"/>
    </source>
</evidence>